<keyword evidence="3" id="KW-1185">Reference proteome</keyword>
<sequence>MARVKRLIDTIKYTGPAAVAGDCTKCIVENPEEIDAVIAKIMTAKAEASQVRAILVKVPLPHVPPQVVALIPIDGKDDAPKILELNLQLLQMAAELNLKVVTFAADGAASEPAAQNMFEKLKTNFPPLIYLYPLYGIHLRTPVFETGPAVAGSDVPHGSETGSNQHQTGTHTASMGKGKVVNNDLARLRRIGLLEERYNRRGQTG</sequence>
<dbReference type="Proteomes" id="UP001218218">
    <property type="component" value="Unassembled WGS sequence"/>
</dbReference>
<accession>A0AAD6YWL3</accession>
<protein>
    <submittedName>
        <fullName evidence="2">Uncharacterized protein</fullName>
    </submittedName>
</protein>
<proteinExistence type="predicted"/>
<reference evidence="2" key="1">
    <citation type="submission" date="2023-03" db="EMBL/GenBank/DDBJ databases">
        <title>Massive genome expansion in bonnet fungi (Mycena s.s.) driven by repeated elements and novel gene families across ecological guilds.</title>
        <authorList>
            <consortium name="Lawrence Berkeley National Laboratory"/>
            <person name="Harder C.B."/>
            <person name="Miyauchi S."/>
            <person name="Viragh M."/>
            <person name="Kuo A."/>
            <person name="Thoen E."/>
            <person name="Andreopoulos B."/>
            <person name="Lu D."/>
            <person name="Skrede I."/>
            <person name="Drula E."/>
            <person name="Henrissat B."/>
            <person name="Morin E."/>
            <person name="Kohler A."/>
            <person name="Barry K."/>
            <person name="LaButti K."/>
            <person name="Morin E."/>
            <person name="Salamov A."/>
            <person name="Lipzen A."/>
            <person name="Mereny Z."/>
            <person name="Hegedus B."/>
            <person name="Baldrian P."/>
            <person name="Stursova M."/>
            <person name="Weitz H."/>
            <person name="Taylor A."/>
            <person name="Grigoriev I.V."/>
            <person name="Nagy L.G."/>
            <person name="Martin F."/>
            <person name="Kauserud H."/>
        </authorList>
    </citation>
    <scope>NUCLEOTIDE SEQUENCE</scope>
    <source>
        <strain evidence="2">CBHHK002</strain>
    </source>
</reference>
<feature type="compositionally biased region" description="Polar residues" evidence="1">
    <location>
        <begin position="160"/>
        <end position="173"/>
    </location>
</feature>
<dbReference type="AlphaFoldDB" id="A0AAD6YWL3"/>
<organism evidence="2 3">
    <name type="scientific">Mycena albidolilacea</name>
    <dbReference type="NCBI Taxonomy" id="1033008"/>
    <lineage>
        <taxon>Eukaryota</taxon>
        <taxon>Fungi</taxon>
        <taxon>Dikarya</taxon>
        <taxon>Basidiomycota</taxon>
        <taxon>Agaricomycotina</taxon>
        <taxon>Agaricomycetes</taxon>
        <taxon>Agaricomycetidae</taxon>
        <taxon>Agaricales</taxon>
        <taxon>Marasmiineae</taxon>
        <taxon>Mycenaceae</taxon>
        <taxon>Mycena</taxon>
    </lineage>
</organism>
<comment type="caution">
    <text evidence="2">The sequence shown here is derived from an EMBL/GenBank/DDBJ whole genome shotgun (WGS) entry which is preliminary data.</text>
</comment>
<name>A0AAD6YWL3_9AGAR</name>
<evidence type="ECO:0000256" key="1">
    <source>
        <dbReference type="SAM" id="MobiDB-lite"/>
    </source>
</evidence>
<gene>
    <name evidence="2" type="ORF">DFH08DRAFT_828272</name>
</gene>
<feature type="region of interest" description="Disordered" evidence="1">
    <location>
        <begin position="150"/>
        <end position="179"/>
    </location>
</feature>
<evidence type="ECO:0000313" key="3">
    <source>
        <dbReference type="Proteomes" id="UP001218218"/>
    </source>
</evidence>
<dbReference type="EMBL" id="JARIHO010000158">
    <property type="protein sequence ID" value="KAJ7300630.1"/>
    <property type="molecule type" value="Genomic_DNA"/>
</dbReference>
<evidence type="ECO:0000313" key="2">
    <source>
        <dbReference type="EMBL" id="KAJ7300630.1"/>
    </source>
</evidence>